<keyword evidence="2" id="KW-0539">Nucleus</keyword>
<reference evidence="4 5" key="1">
    <citation type="submission" date="2018-11" db="EMBL/GenBank/DDBJ databases">
        <authorList>
            <consortium name="Pathogen Informatics"/>
        </authorList>
    </citation>
    <scope>NUCLEOTIDE SEQUENCE [LARGE SCALE GENOMIC DNA]</scope>
</reference>
<dbReference type="InterPro" id="IPR012890">
    <property type="entry name" value="GCFC2-like"/>
</dbReference>
<keyword evidence="5" id="KW-1185">Reference proteome</keyword>
<dbReference type="EMBL" id="UYRU01055406">
    <property type="protein sequence ID" value="VDN13033.1"/>
    <property type="molecule type" value="Genomic_DNA"/>
</dbReference>
<evidence type="ECO:0000256" key="1">
    <source>
        <dbReference type="ARBA" id="ARBA00004123"/>
    </source>
</evidence>
<dbReference type="GO" id="GO:0005634">
    <property type="term" value="C:nucleus"/>
    <property type="evidence" value="ECO:0007669"/>
    <property type="project" value="UniProtKB-SubCell"/>
</dbReference>
<proteinExistence type="predicted"/>
<comment type="subcellular location">
    <subcellularLocation>
        <location evidence="1">Nucleus</location>
    </subcellularLocation>
</comment>
<protein>
    <submittedName>
        <fullName evidence="4">Uncharacterized protein</fullName>
    </submittedName>
</protein>
<evidence type="ECO:0000256" key="3">
    <source>
        <dbReference type="SAM" id="MobiDB-lite"/>
    </source>
</evidence>
<feature type="region of interest" description="Disordered" evidence="3">
    <location>
        <begin position="1"/>
        <end position="28"/>
    </location>
</feature>
<sequence length="229" mass="26366">MARKQRQRAKFQLEAATGEDEVTSSGQHIPNTMVLDALQSVPGINEQKAAEFKRASEAYQSPSGDISLSSMKSLLQTRRMKLKQTVDSNKAELAQAQEDLARGRDLISKSRATLPELAKSLLFFQEIRDYVHDVIDCFSEKMSKIEYLDRKSIMLYRERADNLSSRRRNDVKDIADEVAIGKLPYTHRSSAHPYRIHTRWIICRYARRYRPQSGHSHKLVYNEAHSHCT</sequence>
<dbReference type="AlphaFoldDB" id="A0A3P7LPZ1"/>
<evidence type="ECO:0000313" key="5">
    <source>
        <dbReference type="Proteomes" id="UP000281553"/>
    </source>
</evidence>
<gene>
    <name evidence="4" type="ORF">DILT_LOCUS8864</name>
</gene>
<dbReference type="GO" id="GO:0000398">
    <property type="term" value="P:mRNA splicing, via spliceosome"/>
    <property type="evidence" value="ECO:0007669"/>
    <property type="project" value="InterPro"/>
</dbReference>
<dbReference type="PANTHER" id="PTHR12214:SF0">
    <property type="entry name" value="LD29489P"/>
    <property type="match status" value="1"/>
</dbReference>
<dbReference type="PANTHER" id="PTHR12214">
    <property type="entry name" value="GC-RICH SEQUENCE DNA-BINDING FACTOR"/>
    <property type="match status" value="1"/>
</dbReference>
<dbReference type="Proteomes" id="UP000281553">
    <property type="component" value="Unassembled WGS sequence"/>
</dbReference>
<dbReference type="OrthoDB" id="429427at2759"/>
<dbReference type="GO" id="GO:0003677">
    <property type="term" value="F:DNA binding"/>
    <property type="evidence" value="ECO:0007669"/>
    <property type="project" value="InterPro"/>
</dbReference>
<organism evidence="4 5">
    <name type="scientific">Dibothriocephalus latus</name>
    <name type="common">Fish tapeworm</name>
    <name type="synonym">Diphyllobothrium latum</name>
    <dbReference type="NCBI Taxonomy" id="60516"/>
    <lineage>
        <taxon>Eukaryota</taxon>
        <taxon>Metazoa</taxon>
        <taxon>Spiralia</taxon>
        <taxon>Lophotrochozoa</taxon>
        <taxon>Platyhelminthes</taxon>
        <taxon>Cestoda</taxon>
        <taxon>Eucestoda</taxon>
        <taxon>Diphyllobothriidea</taxon>
        <taxon>Diphyllobothriidae</taxon>
        <taxon>Dibothriocephalus</taxon>
    </lineage>
</organism>
<name>A0A3P7LPZ1_DIBLA</name>
<accession>A0A3P7LPZ1</accession>
<evidence type="ECO:0000313" key="4">
    <source>
        <dbReference type="EMBL" id="VDN13033.1"/>
    </source>
</evidence>
<evidence type="ECO:0000256" key="2">
    <source>
        <dbReference type="ARBA" id="ARBA00023242"/>
    </source>
</evidence>